<feature type="domain" description="CusB-like beta-barrel" evidence="3">
    <location>
        <begin position="202"/>
        <end position="270"/>
    </location>
</feature>
<dbReference type="Gene3D" id="2.40.50.100">
    <property type="match status" value="1"/>
</dbReference>
<accession>A0A5C6QD91</accession>
<evidence type="ECO:0000313" key="5">
    <source>
        <dbReference type="EMBL" id="TWX66627.1"/>
    </source>
</evidence>
<evidence type="ECO:0000256" key="2">
    <source>
        <dbReference type="SAM" id="Phobius"/>
    </source>
</evidence>
<dbReference type="RefSeq" id="WP_146796661.1">
    <property type="nucleotide sequence ID" value="NZ_VOLP01000002.1"/>
</dbReference>
<dbReference type="GO" id="GO:0015562">
    <property type="term" value="F:efflux transmembrane transporter activity"/>
    <property type="evidence" value="ECO:0007669"/>
    <property type="project" value="TreeGrafter"/>
</dbReference>
<dbReference type="PANTHER" id="PTHR30469:SF11">
    <property type="entry name" value="BLL4320 PROTEIN"/>
    <property type="match status" value="1"/>
</dbReference>
<proteinExistence type="inferred from homology"/>
<evidence type="ECO:0000259" key="3">
    <source>
        <dbReference type="Pfam" id="PF25954"/>
    </source>
</evidence>
<dbReference type="Proteomes" id="UP000321525">
    <property type="component" value="Unassembled WGS sequence"/>
</dbReference>
<dbReference type="PANTHER" id="PTHR30469">
    <property type="entry name" value="MULTIDRUG RESISTANCE PROTEIN MDTA"/>
    <property type="match status" value="1"/>
</dbReference>
<dbReference type="Pfam" id="PF25954">
    <property type="entry name" value="Beta-barrel_RND_2"/>
    <property type="match status" value="1"/>
</dbReference>
<evidence type="ECO:0000313" key="6">
    <source>
        <dbReference type="Proteomes" id="UP000321525"/>
    </source>
</evidence>
<reference evidence="5 7" key="1">
    <citation type="submission" date="2019-07" db="EMBL/GenBank/DDBJ databases">
        <title>Genomes of sea-ice associated Colwellia species.</title>
        <authorList>
            <person name="Bowman J.P."/>
        </authorList>
    </citation>
    <scope>NUCLEOTIDE SEQUENCE [LARGE SCALE GENOMIC DNA]</scope>
    <source>
        <strain evidence="4 6">ACAM 607</strain>
        <strain evidence="5 7">IC036</strain>
    </source>
</reference>
<evidence type="ECO:0000313" key="4">
    <source>
        <dbReference type="EMBL" id="TWX58751.1"/>
    </source>
</evidence>
<protein>
    <submittedName>
        <fullName evidence="5">Efflux RND transporter periplasmic adaptor subunit</fullName>
    </submittedName>
</protein>
<dbReference type="Gene3D" id="2.40.420.20">
    <property type="match status" value="1"/>
</dbReference>
<keyword evidence="2" id="KW-0812">Transmembrane</keyword>
<dbReference type="OrthoDB" id="9806939at2"/>
<name>A0A5C6QD91_9GAMM</name>
<keyword evidence="6" id="KW-1185">Reference proteome</keyword>
<organism evidence="5 7">
    <name type="scientific">Colwellia hornerae</name>
    <dbReference type="NCBI Taxonomy" id="89402"/>
    <lineage>
        <taxon>Bacteria</taxon>
        <taxon>Pseudomonadati</taxon>
        <taxon>Pseudomonadota</taxon>
        <taxon>Gammaproteobacteria</taxon>
        <taxon>Alteromonadales</taxon>
        <taxon>Colwelliaceae</taxon>
        <taxon>Colwellia</taxon>
    </lineage>
</organism>
<feature type="transmembrane region" description="Helical" evidence="2">
    <location>
        <begin position="6"/>
        <end position="23"/>
    </location>
</feature>
<dbReference type="Gene3D" id="2.40.30.170">
    <property type="match status" value="1"/>
</dbReference>
<dbReference type="Gene3D" id="1.10.287.470">
    <property type="entry name" value="Helix hairpin bin"/>
    <property type="match status" value="1"/>
</dbReference>
<dbReference type="InterPro" id="IPR058792">
    <property type="entry name" value="Beta-barrel_RND_2"/>
</dbReference>
<dbReference type="EMBL" id="VOLQ01000017">
    <property type="protein sequence ID" value="TWX66627.1"/>
    <property type="molecule type" value="Genomic_DNA"/>
</dbReference>
<keyword evidence="2" id="KW-1133">Transmembrane helix</keyword>
<dbReference type="InterPro" id="IPR006143">
    <property type="entry name" value="RND_pump_MFP"/>
</dbReference>
<keyword evidence="2" id="KW-0472">Membrane</keyword>
<evidence type="ECO:0000313" key="7">
    <source>
        <dbReference type="Proteomes" id="UP000321917"/>
    </source>
</evidence>
<dbReference type="AlphaFoldDB" id="A0A5C6QD91"/>
<comment type="caution">
    <text evidence="5">The sequence shown here is derived from an EMBL/GenBank/DDBJ whole genome shotgun (WGS) entry which is preliminary data.</text>
</comment>
<sequence length="365" mass="40171">MKTRQWILIIIILAVVVTSLYFYKSSLQAEASQSANMPEPSATVNATEAVRVDYQKMLKVSGEVQAFKSLSLNNEFAGQITLLNAQSGRLVKKGQVLIEIDHRDEDSKLVAAQAQLTLTKKTYSRYLVLKKNNEISAELVDQAEAEVALAKSNVALLETMIAKKKLSAPFDAKVAIHNLEIGQYLDKNSQVLTLIGVNEFTWVDFYLPQVYQELVVGSAVNVQPMNQLKSYEATIIAIDPQLKRASRSLKYRAQIKSSLLALKPNTLVSVYSPIAANTSLISVPDLAITRDPLGSYVFILDAEADGAYRAKKVKVILGDRNDDRVLVLSGLNEGQLIATKGAFKLFPQMKVYLAESLSASTADKK</sequence>
<dbReference type="EMBL" id="VOLR01000014">
    <property type="protein sequence ID" value="TWX58751.1"/>
    <property type="molecule type" value="Genomic_DNA"/>
</dbReference>
<evidence type="ECO:0000256" key="1">
    <source>
        <dbReference type="ARBA" id="ARBA00009477"/>
    </source>
</evidence>
<dbReference type="NCBIfam" id="TIGR01730">
    <property type="entry name" value="RND_mfp"/>
    <property type="match status" value="1"/>
</dbReference>
<dbReference type="SUPFAM" id="SSF111369">
    <property type="entry name" value="HlyD-like secretion proteins"/>
    <property type="match status" value="1"/>
</dbReference>
<gene>
    <name evidence="4" type="ORF">ESZ26_11535</name>
    <name evidence="5" type="ORF">ESZ27_10365</name>
</gene>
<comment type="similarity">
    <text evidence="1">Belongs to the membrane fusion protein (MFP) (TC 8.A.1) family.</text>
</comment>
<dbReference type="GO" id="GO:1990281">
    <property type="term" value="C:efflux pump complex"/>
    <property type="evidence" value="ECO:0007669"/>
    <property type="project" value="TreeGrafter"/>
</dbReference>
<dbReference type="Proteomes" id="UP000321917">
    <property type="component" value="Unassembled WGS sequence"/>
</dbReference>